<feature type="transmembrane region" description="Helical" evidence="6">
    <location>
        <begin position="108"/>
        <end position="130"/>
    </location>
</feature>
<dbReference type="GO" id="GO:0022857">
    <property type="term" value="F:transmembrane transporter activity"/>
    <property type="evidence" value="ECO:0007669"/>
    <property type="project" value="InterPro"/>
</dbReference>
<sequence length="512" mass="54436">MEAESGTTNGYLNAFRQSMVVAGVALALFVVGLDMTIVAIAIPKITDTFGGIDLVGWYGTAFFISVACFQPFWGKAYQYFPLKYTFMSAVFVFEIGSLIAGVSPSSTVLIVGRALTGIGAAGIATGGYAIMSVVIRPDKRPIFTGLVTTIYSIANFVGPILGGLFAEHFTWRWCFYISLPVGGASAVIIFVFFRRSEAVRPKETAPIKDKLSQLDSVGTTLALASLIFFARALQIAGISQSWSSTQVIVLLIAFAVSISAFVLSQIYLDDRAMMVKTLLKSRAIIAGMLFGFFLEGAFYTLLYALPIYFQVVQDVSATEAGIRVLPFLISCGIGSFAAGMIVSRTGHYMPLVLWASSGGCVGTGLLHMLGDNPSSASYIVYQILAGLAYGTGLPLAIIIGQAGCSAEDIPAATAMLLFTFCFGSSLALAAAQSILDNVLIHVLRGDNRVDARAVIKAGAGNFRSAFPPDVVPTIVDAYLSGMRGVYVMIIALAGVATLATMVYKWEKLNNSK</sequence>
<evidence type="ECO:0000259" key="7">
    <source>
        <dbReference type="PROSITE" id="PS50850"/>
    </source>
</evidence>
<feature type="transmembrane region" description="Helical" evidence="6">
    <location>
        <begin position="411"/>
        <end position="435"/>
    </location>
</feature>
<feature type="transmembrane region" description="Helical" evidence="6">
    <location>
        <begin position="247"/>
        <end position="268"/>
    </location>
</feature>
<organism evidence="8 9">
    <name type="scientific">Myriangium duriaei CBS 260.36</name>
    <dbReference type="NCBI Taxonomy" id="1168546"/>
    <lineage>
        <taxon>Eukaryota</taxon>
        <taxon>Fungi</taxon>
        <taxon>Dikarya</taxon>
        <taxon>Ascomycota</taxon>
        <taxon>Pezizomycotina</taxon>
        <taxon>Dothideomycetes</taxon>
        <taxon>Dothideomycetidae</taxon>
        <taxon>Myriangiales</taxon>
        <taxon>Myriangiaceae</taxon>
        <taxon>Myriangium</taxon>
    </lineage>
</organism>
<dbReference type="Pfam" id="PF07690">
    <property type="entry name" value="MFS_1"/>
    <property type="match status" value="1"/>
</dbReference>
<keyword evidence="2" id="KW-0813">Transport</keyword>
<evidence type="ECO:0000256" key="2">
    <source>
        <dbReference type="ARBA" id="ARBA00022448"/>
    </source>
</evidence>
<dbReference type="OrthoDB" id="10021397at2759"/>
<dbReference type="SUPFAM" id="SSF103473">
    <property type="entry name" value="MFS general substrate transporter"/>
    <property type="match status" value="1"/>
</dbReference>
<dbReference type="AlphaFoldDB" id="A0A9P4IY17"/>
<keyword evidence="9" id="KW-1185">Reference proteome</keyword>
<feature type="transmembrane region" description="Helical" evidence="6">
    <location>
        <begin position="20"/>
        <end position="42"/>
    </location>
</feature>
<dbReference type="PANTHER" id="PTHR23501">
    <property type="entry name" value="MAJOR FACILITATOR SUPERFAMILY"/>
    <property type="match status" value="1"/>
</dbReference>
<feature type="transmembrane region" description="Helical" evidence="6">
    <location>
        <begin position="321"/>
        <end position="342"/>
    </location>
</feature>
<comment type="caution">
    <text evidence="8">The sequence shown here is derived from an EMBL/GenBank/DDBJ whole genome shotgun (WGS) entry which is preliminary data.</text>
</comment>
<proteinExistence type="predicted"/>
<reference evidence="8" key="1">
    <citation type="journal article" date="2020" name="Stud. Mycol.">
        <title>101 Dothideomycetes genomes: a test case for predicting lifestyles and emergence of pathogens.</title>
        <authorList>
            <person name="Haridas S."/>
            <person name="Albert R."/>
            <person name="Binder M."/>
            <person name="Bloem J."/>
            <person name="Labutti K."/>
            <person name="Salamov A."/>
            <person name="Andreopoulos B."/>
            <person name="Baker S."/>
            <person name="Barry K."/>
            <person name="Bills G."/>
            <person name="Bluhm B."/>
            <person name="Cannon C."/>
            <person name="Castanera R."/>
            <person name="Culley D."/>
            <person name="Daum C."/>
            <person name="Ezra D."/>
            <person name="Gonzalez J."/>
            <person name="Henrissat B."/>
            <person name="Kuo A."/>
            <person name="Liang C."/>
            <person name="Lipzen A."/>
            <person name="Lutzoni F."/>
            <person name="Magnuson J."/>
            <person name="Mondo S."/>
            <person name="Nolan M."/>
            <person name="Ohm R."/>
            <person name="Pangilinan J."/>
            <person name="Park H.-J."/>
            <person name="Ramirez L."/>
            <person name="Alfaro M."/>
            <person name="Sun H."/>
            <person name="Tritt A."/>
            <person name="Yoshinaga Y."/>
            <person name="Zwiers L.-H."/>
            <person name="Turgeon B."/>
            <person name="Goodwin S."/>
            <person name="Spatafora J."/>
            <person name="Crous P."/>
            <person name="Grigoriev I."/>
        </authorList>
    </citation>
    <scope>NUCLEOTIDE SEQUENCE</scope>
    <source>
        <strain evidence="8">CBS 260.36</strain>
    </source>
</reference>
<dbReference type="GO" id="GO:0005886">
    <property type="term" value="C:plasma membrane"/>
    <property type="evidence" value="ECO:0007669"/>
    <property type="project" value="TreeGrafter"/>
</dbReference>
<keyword evidence="5 6" id="KW-0472">Membrane</keyword>
<dbReference type="Proteomes" id="UP000799439">
    <property type="component" value="Unassembled WGS sequence"/>
</dbReference>
<accession>A0A9P4IY17</accession>
<keyword evidence="4 6" id="KW-1133">Transmembrane helix</keyword>
<feature type="transmembrane region" description="Helical" evidence="6">
    <location>
        <begin position="376"/>
        <end position="399"/>
    </location>
</feature>
<dbReference type="PANTHER" id="PTHR23501:SF177">
    <property type="entry name" value="MAJOR FACILITATOR SUPERFAMILY (MFS) PROFILE DOMAIN-CONTAINING PROTEIN-RELATED"/>
    <property type="match status" value="1"/>
</dbReference>
<evidence type="ECO:0000313" key="8">
    <source>
        <dbReference type="EMBL" id="KAF2151726.1"/>
    </source>
</evidence>
<feature type="transmembrane region" description="Helical" evidence="6">
    <location>
        <begin position="84"/>
        <end position="102"/>
    </location>
</feature>
<gene>
    <name evidence="8" type="ORF">K461DRAFT_286686</name>
</gene>
<feature type="transmembrane region" description="Helical" evidence="6">
    <location>
        <begin position="351"/>
        <end position="370"/>
    </location>
</feature>
<feature type="transmembrane region" description="Helical" evidence="6">
    <location>
        <begin position="485"/>
        <end position="503"/>
    </location>
</feature>
<comment type="subcellular location">
    <subcellularLocation>
        <location evidence="1">Membrane</location>
        <topology evidence="1">Multi-pass membrane protein</topology>
    </subcellularLocation>
</comment>
<evidence type="ECO:0000313" key="9">
    <source>
        <dbReference type="Proteomes" id="UP000799439"/>
    </source>
</evidence>
<keyword evidence="3 6" id="KW-0812">Transmembrane</keyword>
<dbReference type="EMBL" id="ML996087">
    <property type="protein sequence ID" value="KAF2151726.1"/>
    <property type="molecule type" value="Genomic_DNA"/>
</dbReference>
<feature type="transmembrane region" description="Helical" evidence="6">
    <location>
        <begin position="289"/>
        <end position="309"/>
    </location>
</feature>
<evidence type="ECO:0000256" key="1">
    <source>
        <dbReference type="ARBA" id="ARBA00004141"/>
    </source>
</evidence>
<evidence type="ECO:0000256" key="3">
    <source>
        <dbReference type="ARBA" id="ARBA00022692"/>
    </source>
</evidence>
<evidence type="ECO:0000256" key="5">
    <source>
        <dbReference type="ARBA" id="ARBA00023136"/>
    </source>
</evidence>
<dbReference type="InterPro" id="IPR020846">
    <property type="entry name" value="MFS_dom"/>
</dbReference>
<feature type="transmembrane region" description="Helical" evidence="6">
    <location>
        <begin position="170"/>
        <end position="193"/>
    </location>
</feature>
<dbReference type="CDD" id="cd17502">
    <property type="entry name" value="MFS_Azr1_MDR_like"/>
    <property type="match status" value="1"/>
</dbReference>
<dbReference type="Gene3D" id="1.20.1250.20">
    <property type="entry name" value="MFS general substrate transporter like domains"/>
    <property type="match status" value="1"/>
</dbReference>
<feature type="transmembrane region" description="Helical" evidence="6">
    <location>
        <begin position="142"/>
        <end position="164"/>
    </location>
</feature>
<protein>
    <submittedName>
        <fullName evidence="8">Major facilitator superfamily protein</fullName>
    </submittedName>
</protein>
<feature type="domain" description="Major facilitator superfamily (MFS) profile" evidence="7">
    <location>
        <begin position="20"/>
        <end position="508"/>
    </location>
</feature>
<dbReference type="InterPro" id="IPR036259">
    <property type="entry name" value="MFS_trans_sf"/>
</dbReference>
<feature type="transmembrane region" description="Helical" evidence="6">
    <location>
        <begin position="54"/>
        <end position="72"/>
    </location>
</feature>
<feature type="transmembrane region" description="Helical" evidence="6">
    <location>
        <begin position="214"/>
        <end position="235"/>
    </location>
</feature>
<name>A0A9P4IY17_9PEZI</name>
<dbReference type="InterPro" id="IPR011701">
    <property type="entry name" value="MFS"/>
</dbReference>
<evidence type="ECO:0000256" key="6">
    <source>
        <dbReference type="SAM" id="Phobius"/>
    </source>
</evidence>
<evidence type="ECO:0000256" key="4">
    <source>
        <dbReference type="ARBA" id="ARBA00022989"/>
    </source>
</evidence>
<dbReference type="PROSITE" id="PS50850">
    <property type="entry name" value="MFS"/>
    <property type="match status" value="1"/>
</dbReference>